<dbReference type="EMBL" id="SJPN01000005">
    <property type="protein sequence ID" value="TWU01091.1"/>
    <property type="molecule type" value="Genomic_DNA"/>
</dbReference>
<reference evidence="1 2" key="1">
    <citation type="submission" date="2019-02" db="EMBL/GenBank/DDBJ databases">
        <title>Deep-cultivation of Planctomycetes and their phenomic and genomic characterization uncovers novel biology.</title>
        <authorList>
            <person name="Wiegand S."/>
            <person name="Jogler M."/>
            <person name="Boedeker C."/>
            <person name="Pinto D."/>
            <person name="Vollmers J."/>
            <person name="Rivas-Marin E."/>
            <person name="Kohn T."/>
            <person name="Peeters S.H."/>
            <person name="Heuer A."/>
            <person name="Rast P."/>
            <person name="Oberbeckmann S."/>
            <person name="Bunk B."/>
            <person name="Jeske O."/>
            <person name="Meyerdierks A."/>
            <person name="Storesund J.E."/>
            <person name="Kallscheuer N."/>
            <person name="Luecker S."/>
            <person name="Lage O.M."/>
            <person name="Pohl T."/>
            <person name="Merkel B.J."/>
            <person name="Hornburger P."/>
            <person name="Mueller R.-W."/>
            <person name="Bruemmer F."/>
            <person name="Labrenz M."/>
            <person name="Spormann A.M."/>
            <person name="Op Den Camp H."/>
            <person name="Overmann J."/>
            <person name="Amann R."/>
            <person name="Jetten M.S.M."/>
            <person name="Mascher T."/>
            <person name="Medema M.H."/>
            <person name="Devos D.P."/>
            <person name="Kaster A.-K."/>
            <person name="Ovreas L."/>
            <person name="Rohde M."/>
            <person name="Galperin M.Y."/>
            <person name="Jogler C."/>
        </authorList>
    </citation>
    <scope>NUCLEOTIDE SEQUENCE [LARGE SCALE GENOMIC DNA]</scope>
    <source>
        <strain evidence="1 2">Pla52n</strain>
    </source>
</reference>
<dbReference type="AlphaFoldDB" id="A0A5C6ANT2"/>
<protein>
    <submittedName>
        <fullName evidence="1">Uncharacterized protein</fullName>
    </submittedName>
</protein>
<evidence type="ECO:0000313" key="1">
    <source>
        <dbReference type="EMBL" id="TWU01091.1"/>
    </source>
</evidence>
<dbReference type="Proteomes" id="UP000320176">
    <property type="component" value="Unassembled WGS sequence"/>
</dbReference>
<organism evidence="1 2">
    <name type="scientific">Stieleria varia</name>
    <dbReference type="NCBI Taxonomy" id="2528005"/>
    <lineage>
        <taxon>Bacteria</taxon>
        <taxon>Pseudomonadati</taxon>
        <taxon>Planctomycetota</taxon>
        <taxon>Planctomycetia</taxon>
        <taxon>Pirellulales</taxon>
        <taxon>Pirellulaceae</taxon>
        <taxon>Stieleria</taxon>
    </lineage>
</organism>
<sequence>MLPVVDTNQRGQASLFLVLRRLRCVKGPFSENLSMPRPPRADEAGGLYHALNRGNLRATIFHKDADYA</sequence>
<evidence type="ECO:0000313" key="2">
    <source>
        <dbReference type="Proteomes" id="UP000320176"/>
    </source>
</evidence>
<keyword evidence="2" id="KW-1185">Reference proteome</keyword>
<name>A0A5C6ANT2_9BACT</name>
<comment type="caution">
    <text evidence="1">The sequence shown here is derived from an EMBL/GenBank/DDBJ whole genome shotgun (WGS) entry which is preliminary data.</text>
</comment>
<gene>
    <name evidence="1" type="ORF">Pla52n_44630</name>
</gene>
<proteinExistence type="predicted"/>
<accession>A0A5C6ANT2</accession>